<dbReference type="PANTHER" id="PTHR31131:SF6">
    <property type="entry name" value="CASTOR ACT DOMAIN-CONTAINING PROTEIN"/>
    <property type="match status" value="1"/>
</dbReference>
<dbReference type="GO" id="GO:0046394">
    <property type="term" value="P:carboxylic acid biosynthetic process"/>
    <property type="evidence" value="ECO:0007669"/>
    <property type="project" value="UniProtKB-ARBA"/>
</dbReference>
<dbReference type="SUPFAM" id="SSF55021">
    <property type="entry name" value="ACT-like"/>
    <property type="match status" value="2"/>
</dbReference>
<evidence type="ECO:0000313" key="6">
    <source>
        <dbReference type="Proteomes" id="UP000320475"/>
    </source>
</evidence>
<dbReference type="OrthoDB" id="58529at2759"/>
<dbReference type="Gene3D" id="3.30.160.60">
    <property type="entry name" value="Classic Zinc Finger"/>
    <property type="match status" value="1"/>
</dbReference>
<dbReference type="AlphaFoldDB" id="A0A507DB45"/>
<feature type="domain" description="CASTOR ACT" evidence="2">
    <location>
        <begin position="607"/>
        <end position="667"/>
    </location>
</feature>
<evidence type="ECO:0000259" key="2">
    <source>
        <dbReference type="Pfam" id="PF13840"/>
    </source>
</evidence>
<dbReference type="VEuPathDB" id="FungiDB:SeMB42_g02866"/>
<dbReference type="PANTHER" id="PTHR31131">
    <property type="entry name" value="CHROMOSOME 1, WHOLE GENOME SHOTGUN SEQUENCE"/>
    <property type="match status" value="1"/>
</dbReference>
<dbReference type="InterPro" id="IPR051719">
    <property type="entry name" value="CASTOR_mTORC1"/>
</dbReference>
<protein>
    <recommendedName>
        <fullName evidence="2">CASTOR ACT domain-containing protein</fullName>
    </recommendedName>
</protein>
<comment type="caution">
    <text evidence="4">The sequence shown here is derived from an EMBL/GenBank/DDBJ whole genome shotgun (WGS) entry which is preliminary data.</text>
</comment>
<accession>A0A507DB45</accession>
<feature type="domain" description="CASTOR ACT" evidence="2">
    <location>
        <begin position="346"/>
        <end position="406"/>
    </location>
</feature>
<dbReference type="EMBL" id="QEAN01000094">
    <property type="protein sequence ID" value="TPX48784.1"/>
    <property type="molecule type" value="Genomic_DNA"/>
</dbReference>
<evidence type="ECO:0000256" key="1">
    <source>
        <dbReference type="SAM" id="MobiDB-lite"/>
    </source>
</evidence>
<gene>
    <name evidence="3" type="ORF">SeLEV6574_g03323</name>
    <name evidence="4" type="ORF">SeMB42_g02866</name>
</gene>
<feature type="region of interest" description="Disordered" evidence="1">
    <location>
        <begin position="59"/>
        <end position="78"/>
    </location>
</feature>
<name>A0A507DB45_9FUNG</name>
<dbReference type="Proteomes" id="UP000317494">
    <property type="component" value="Unassembled WGS sequence"/>
</dbReference>
<sequence>MTAYPPPKGILKRPSQLNLLEALLTPMPPLTLEKLDALSADASLSTDPKELILSQNIESAASPPPSNNASTTPSALTASSTHIQTIVPVQPYSQRRDHLHISAIRQITPCTDYTKAVISLTQHRSSLNCNSCDAAPSNSNVMPIPCWWARPSSNDSNAAGGAPPVNPAPQDPTCNGPFETGAELLQHVLSKHVQSDDQSPLLTCQWRSCDYVCPTDDKRQLFAHVETLTITPGVAPVKKQPTRTNTFIRAFFAGSNLLDKEALPGLAMGSITISCHRLQLVTFPKAELPSVMHPILKNIFFRRSDTFFSYTENALEVSLILEAETISRDFPMQDSNRGYFINKHIFRALQLDSDNSGLDFAGKRINELTAPLANAGISIFYLSTYQTDFIFVKERRLRQVMQTLRSSGFTFADLDSLDLELDSVSTVSSSSKDYLGGVKNREKLTYGSSVRFSGHIAPVAVDMPIHPMSNMISTSTTRAPHFGSGKFSQETPASGSFVFDQRGSTPNTYLDTMKNGNEAIMAKVRRLGRKLVLDHQLRLFGLSRDHVDMWAMKLIQILFYPFSSKQTETRFFSYTSTEEGISLVTGEDVLDELTVLGHGVLDSATPYSLRCIQVDLKNFRSDPHGIAYSVSEPLLAGNINLIYLSTFMTANVLVPAEDLDTALALLNADRNIDEPISVNAEVMIVANGNVTEDGTAVAGDNIQITCIAASTKSGGMVASSDVMDDKDGTRFLEKFLDSDEEVGSGVTEGVDST</sequence>
<dbReference type="Gene3D" id="3.30.2130.10">
    <property type="entry name" value="VC0802-like"/>
    <property type="match status" value="2"/>
</dbReference>
<dbReference type="GO" id="GO:0006520">
    <property type="term" value="P:amino acid metabolic process"/>
    <property type="evidence" value="ECO:0007669"/>
    <property type="project" value="UniProtKB-ARBA"/>
</dbReference>
<dbReference type="InterPro" id="IPR045865">
    <property type="entry name" value="ACT-like_dom_sf"/>
</dbReference>
<keyword evidence="5" id="KW-1185">Reference proteome</keyword>
<reference evidence="5 6" key="1">
    <citation type="journal article" date="2019" name="Sci. Rep.">
        <title>Comparative genomics of chytrid fungi reveal insights into the obligate biotrophic and pathogenic lifestyle of Synchytrium endobioticum.</title>
        <authorList>
            <person name="van de Vossenberg B.T.L.H."/>
            <person name="Warris S."/>
            <person name="Nguyen H.D.T."/>
            <person name="van Gent-Pelzer M.P.E."/>
            <person name="Joly D.L."/>
            <person name="van de Geest H.C."/>
            <person name="Bonants P.J.M."/>
            <person name="Smith D.S."/>
            <person name="Levesque C.A."/>
            <person name="van der Lee T.A.J."/>
        </authorList>
    </citation>
    <scope>NUCLEOTIDE SEQUENCE [LARGE SCALE GENOMIC DNA]</scope>
    <source>
        <strain evidence="3 6">LEV6574</strain>
        <strain evidence="4 5">MB42</strain>
    </source>
</reference>
<dbReference type="InterPro" id="IPR027795">
    <property type="entry name" value="CASTOR_ACT_dom"/>
</dbReference>
<feature type="compositionally biased region" description="Low complexity" evidence="1">
    <location>
        <begin position="67"/>
        <end position="78"/>
    </location>
</feature>
<feature type="region of interest" description="Disordered" evidence="1">
    <location>
        <begin position="155"/>
        <end position="175"/>
    </location>
</feature>
<dbReference type="Proteomes" id="UP000320475">
    <property type="component" value="Unassembled WGS sequence"/>
</dbReference>
<evidence type="ECO:0000313" key="3">
    <source>
        <dbReference type="EMBL" id="TPX46253.1"/>
    </source>
</evidence>
<dbReference type="EMBL" id="QEAM01000109">
    <property type="protein sequence ID" value="TPX46253.1"/>
    <property type="molecule type" value="Genomic_DNA"/>
</dbReference>
<organism evidence="4 5">
    <name type="scientific">Synchytrium endobioticum</name>
    <dbReference type="NCBI Taxonomy" id="286115"/>
    <lineage>
        <taxon>Eukaryota</taxon>
        <taxon>Fungi</taxon>
        <taxon>Fungi incertae sedis</taxon>
        <taxon>Chytridiomycota</taxon>
        <taxon>Chytridiomycota incertae sedis</taxon>
        <taxon>Chytridiomycetes</taxon>
        <taxon>Synchytriales</taxon>
        <taxon>Synchytriaceae</taxon>
        <taxon>Synchytrium</taxon>
    </lineage>
</organism>
<proteinExistence type="predicted"/>
<evidence type="ECO:0000313" key="4">
    <source>
        <dbReference type="EMBL" id="TPX48784.1"/>
    </source>
</evidence>
<evidence type="ECO:0000313" key="5">
    <source>
        <dbReference type="Proteomes" id="UP000317494"/>
    </source>
</evidence>
<dbReference type="Pfam" id="PF13840">
    <property type="entry name" value="ACT_7"/>
    <property type="match status" value="2"/>
</dbReference>